<dbReference type="AlphaFoldDB" id="J3LBM9"/>
<dbReference type="Gramene" id="OB02G20460.1">
    <property type="protein sequence ID" value="OB02G20460.1"/>
    <property type="gene ID" value="OB02G20460"/>
</dbReference>
<feature type="transmembrane region" description="Helical" evidence="1">
    <location>
        <begin position="34"/>
        <end position="51"/>
    </location>
</feature>
<keyword evidence="3" id="KW-1185">Reference proteome</keyword>
<dbReference type="EnsemblPlants" id="OB02G20460.1">
    <property type="protein sequence ID" value="OB02G20460.1"/>
    <property type="gene ID" value="OB02G20460"/>
</dbReference>
<organism evidence="2">
    <name type="scientific">Oryza brachyantha</name>
    <name type="common">malo sina</name>
    <dbReference type="NCBI Taxonomy" id="4533"/>
    <lineage>
        <taxon>Eukaryota</taxon>
        <taxon>Viridiplantae</taxon>
        <taxon>Streptophyta</taxon>
        <taxon>Embryophyta</taxon>
        <taxon>Tracheophyta</taxon>
        <taxon>Spermatophyta</taxon>
        <taxon>Magnoliopsida</taxon>
        <taxon>Liliopsida</taxon>
        <taxon>Poales</taxon>
        <taxon>Poaceae</taxon>
        <taxon>BOP clade</taxon>
        <taxon>Oryzoideae</taxon>
        <taxon>Oryzeae</taxon>
        <taxon>Oryzinae</taxon>
        <taxon>Oryza</taxon>
    </lineage>
</organism>
<dbReference type="Proteomes" id="UP000006038">
    <property type="component" value="Unassembled WGS sequence"/>
</dbReference>
<keyword evidence="1" id="KW-0812">Transmembrane</keyword>
<evidence type="ECO:0000313" key="2">
    <source>
        <dbReference type="EnsemblPlants" id="OB02G20460.1"/>
    </source>
</evidence>
<accession>J3LBM9</accession>
<proteinExistence type="predicted"/>
<protein>
    <submittedName>
        <fullName evidence="2">Uncharacterized protein</fullName>
    </submittedName>
</protein>
<evidence type="ECO:0000256" key="1">
    <source>
        <dbReference type="SAM" id="Phobius"/>
    </source>
</evidence>
<keyword evidence="1" id="KW-1133">Transmembrane helix</keyword>
<keyword evidence="1" id="KW-0472">Membrane</keyword>
<dbReference type="HOGENOM" id="CLU_3090445_0_0_1"/>
<name>J3LBM9_ORYBR</name>
<evidence type="ECO:0000313" key="3">
    <source>
        <dbReference type="Proteomes" id="UP000006038"/>
    </source>
</evidence>
<sequence>MLCYIGMKCSYVNLLHSGVILLAYSSRVNNSKSMAYMSILIIVFFPHFLFFL</sequence>
<reference evidence="2" key="1">
    <citation type="submission" date="2013-04" db="UniProtKB">
        <authorList>
            <consortium name="EnsemblPlants"/>
        </authorList>
    </citation>
    <scope>IDENTIFICATION</scope>
</reference>